<proteinExistence type="predicted"/>
<reference evidence="1" key="1">
    <citation type="submission" date="2015-07" db="EMBL/GenBank/DDBJ databases">
        <title>MeaNS - Measles Nucleotide Surveillance Program.</title>
        <authorList>
            <person name="Tran T."/>
            <person name="Druce J."/>
        </authorList>
    </citation>
    <scope>NUCLEOTIDE SEQUENCE</scope>
    <source>
        <strain evidence="1">UCB-OBI-ISO-001</strain>
        <tissue evidence="1">Gonad</tissue>
    </source>
</reference>
<accession>A0A0L8HYB0</accession>
<organism evidence="1">
    <name type="scientific">Octopus bimaculoides</name>
    <name type="common">California two-spotted octopus</name>
    <dbReference type="NCBI Taxonomy" id="37653"/>
    <lineage>
        <taxon>Eukaryota</taxon>
        <taxon>Metazoa</taxon>
        <taxon>Spiralia</taxon>
        <taxon>Lophotrochozoa</taxon>
        <taxon>Mollusca</taxon>
        <taxon>Cephalopoda</taxon>
        <taxon>Coleoidea</taxon>
        <taxon>Octopodiformes</taxon>
        <taxon>Octopoda</taxon>
        <taxon>Incirrata</taxon>
        <taxon>Octopodidae</taxon>
        <taxon>Octopus</taxon>
    </lineage>
</organism>
<dbReference type="EMBL" id="KQ417089">
    <property type="protein sequence ID" value="KOF93795.1"/>
    <property type="molecule type" value="Genomic_DNA"/>
</dbReference>
<dbReference type="AlphaFoldDB" id="A0A0L8HYB0"/>
<evidence type="ECO:0000313" key="1">
    <source>
        <dbReference type="EMBL" id="KOF93795.1"/>
    </source>
</evidence>
<protein>
    <submittedName>
        <fullName evidence="1">Uncharacterized protein</fullName>
    </submittedName>
</protein>
<gene>
    <name evidence="1" type="ORF">OCBIM_22003498mg</name>
</gene>
<sequence length="50" mass="6123">MYVCMHVYTQDNCVCMNACNNSTHNYENLKFWNAIKTKYFLILQRMFTEF</sequence>
<name>A0A0L8HYB0_OCTBM</name>